<evidence type="ECO:0000256" key="6">
    <source>
        <dbReference type="ARBA" id="ARBA00022692"/>
    </source>
</evidence>
<keyword evidence="7" id="KW-0732">Signal</keyword>
<keyword evidence="4" id="KW-1134">Transmembrane beta strand</keyword>
<feature type="domain" description="SLBB" evidence="17">
    <location>
        <begin position="144"/>
        <end position="223"/>
    </location>
</feature>
<keyword evidence="6 15" id="KW-0812">Transmembrane</keyword>
<evidence type="ECO:0000259" key="17">
    <source>
        <dbReference type="Pfam" id="PF22461"/>
    </source>
</evidence>
<evidence type="ECO:0000256" key="5">
    <source>
        <dbReference type="ARBA" id="ARBA00022597"/>
    </source>
</evidence>
<evidence type="ECO:0000256" key="14">
    <source>
        <dbReference type="ARBA" id="ARBA00023288"/>
    </source>
</evidence>
<dbReference type="Proteomes" id="UP000315971">
    <property type="component" value="Unassembled WGS sequence"/>
</dbReference>
<evidence type="ECO:0000256" key="10">
    <source>
        <dbReference type="ARBA" id="ARBA00023114"/>
    </source>
</evidence>
<keyword evidence="14" id="KW-0449">Lipoprotein</keyword>
<protein>
    <submittedName>
        <fullName evidence="18">Polysaccharide export outer membrane protein</fullName>
    </submittedName>
</protein>
<keyword evidence="5" id="KW-0762">Sugar transport</keyword>
<name>A0A521ANY9_9SPHI</name>
<dbReference type="PANTHER" id="PTHR33619">
    <property type="entry name" value="POLYSACCHARIDE EXPORT PROTEIN GFCE-RELATED"/>
    <property type="match status" value="1"/>
</dbReference>
<evidence type="ECO:0000256" key="11">
    <source>
        <dbReference type="ARBA" id="ARBA00023136"/>
    </source>
</evidence>
<dbReference type="GO" id="GO:0006811">
    <property type="term" value="P:monoatomic ion transport"/>
    <property type="evidence" value="ECO:0007669"/>
    <property type="project" value="UniProtKB-KW"/>
</dbReference>
<dbReference type="GO" id="GO:0009279">
    <property type="term" value="C:cell outer membrane"/>
    <property type="evidence" value="ECO:0007669"/>
    <property type="project" value="UniProtKB-SubCell"/>
</dbReference>
<feature type="transmembrane region" description="Helical" evidence="15">
    <location>
        <begin position="239"/>
        <end position="257"/>
    </location>
</feature>
<evidence type="ECO:0000256" key="15">
    <source>
        <dbReference type="SAM" id="Phobius"/>
    </source>
</evidence>
<accession>A0A521ANY9</accession>
<keyword evidence="3" id="KW-0813">Transport</keyword>
<dbReference type="PANTHER" id="PTHR33619:SF3">
    <property type="entry name" value="POLYSACCHARIDE EXPORT PROTEIN GFCE-RELATED"/>
    <property type="match status" value="1"/>
</dbReference>
<keyword evidence="11 15" id="KW-0472">Membrane</keyword>
<dbReference type="Gene3D" id="3.10.560.10">
    <property type="entry name" value="Outer membrane lipoprotein wza domain like"/>
    <property type="match status" value="2"/>
</dbReference>
<dbReference type="InterPro" id="IPR049712">
    <property type="entry name" value="Poly_export"/>
</dbReference>
<evidence type="ECO:0000256" key="8">
    <source>
        <dbReference type="ARBA" id="ARBA00023047"/>
    </source>
</evidence>
<dbReference type="Pfam" id="PF22461">
    <property type="entry name" value="SLBB_2"/>
    <property type="match status" value="1"/>
</dbReference>
<dbReference type="OrthoDB" id="662756at2"/>
<dbReference type="InterPro" id="IPR054765">
    <property type="entry name" value="SLBB_dom"/>
</dbReference>
<dbReference type="GO" id="GO:0015159">
    <property type="term" value="F:polysaccharide transmembrane transporter activity"/>
    <property type="evidence" value="ECO:0007669"/>
    <property type="project" value="InterPro"/>
</dbReference>
<proteinExistence type="inferred from homology"/>
<reference evidence="18 19" key="1">
    <citation type="submission" date="2017-05" db="EMBL/GenBank/DDBJ databases">
        <authorList>
            <person name="Varghese N."/>
            <person name="Submissions S."/>
        </authorList>
    </citation>
    <scope>NUCLEOTIDE SEQUENCE [LARGE SCALE GENOMIC DNA]</scope>
    <source>
        <strain evidence="18 19">DSM 21342</strain>
    </source>
</reference>
<evidence type="ECO:0000256" key="1">
    <source>
        <dbReference type="ARBA" id="ARBA00004571"/>
    </source>
</evidence>
<organism evidence="18 19">
    <name type="scientific">Solitalea koreensis</name>
    <dbReference type="NCBI Taxonomy" id="543615"/>
    <lineage>
        <taxon>Bacteria</taxon>
        <taxon>Pseudomonadati</taxon>
        <taxon>Bacteroidota</taxon>
        <taxon>Sphingobacteriia</taxon>
        <taxon>Sphingobacteriales</taxon>
        <taxon>Sphingobacteriaceae</taxon>
        <taxon>Solitalea</taxon>
    </lineage>
</organism>
<evidence type="ECO:0000256" key="2">
    <source>
        <dbReference type="ARBA" id="ARBA00009450"/>
    </source>
</evidence>
<dbReference type="GO" id="GO:0046930">
    <property type="term" value="C:pore complex"/>
    <property type="evidence" value="ECO:0007669"/>
    <property type="project" value="UniProtKB-KW"/>
</dbReference>
<keyword evidence="9" id="KW-0406">Ion transport</keyword>
<evidence type="ECO:0000256" key="7">
    <source>
        <dbReference type="ARBA" id="ARBA00022729"/>
    </source>
</evidence>
<keyword evidence="19" id="KW-1185">Reference proteome</keyword>
<keyword evidence="10" id="KW-0626">Porin</keyword>
<evidence type="ECO:0000256" key="12">
    <source>
        <dbReference type="ARBA" id="ARBA00023139"/>
    </source>
</evidence>
<dbReference type="InterPro" id="IPR003715">
    <property type="entry name" value="Poly_export_N"/>
</dbReference>
<keyword evidence="12" id="KW-0564">Palmitate</keyword>
<keyword evidence="15" id="KW-1133">Transmembrane helix</keyword>
<sequence length="260" mass="28637">MKNNRLLFNGLLVFGWISILTSCTSNKNIPYFQDAGYTKQAQKVINSYQPVIQSDDILAISISSLNPEATVLFNTKATNSSTNTLDQRQIDGYLVDKNGFVDMPVIGLMKLGGLTSDAASNTIKAKLTNYLKEPSVSVRFLNFKVSVLGEVARPGVYPITSESVTLAEALGLAGDITIYGVRENVLLIREENGSRQFARINMNSSDVFATPYYYLHKGDVIYVEPNQRKYTSSESNKPYQILAVLIGFLNVAAIVALNKN</sequence>
<comment type="subcellular location">
    <subcellularLocation>
        <location evidence="1">Cell outer membrane</location>
        <topology evidence="1">Multi-pass membrane protein</topology>
    </subcellularLocation>
</comment>
<evidence type="ECO:0000313" key="19">
    <source>
        <dbReference type="Proteomes" id="UP000315971"/>
    </source>
</evidence>
<evidence type="ECO:0000256" key="9">
    <source>
        <dbReference type="ARBA" id="ARBA00023065"/>
    </source>
</evidence>
<dbReference type="RefSeq" id="WP_142600833.1">
    <property type="nucleotide sequence ID" value="NZ_FXSZ01000001.1"/>
</dbReference>
<dbReference type="PROSITE" id="PS51257">
    <property type="entry name" value="PROKAR_LIPOPROTEIN"/>
    <property type="match status" value="1"/>
</dbReference>
<gene>
    <name evidence="18" type="ORF">SAMN06265350_101286</name>
</gene>
<comment type="similarity">
    <text evidence="2">Belongs to the BexD/CtrA/VexA family.</text>
</comment>
<keyword evidence="8" id="KW-0625">Polysaccharide transport</keyword>
<feature type="domain" description="Polysaccharide export protein N-terminal" evidence="16">
    <location>
        <begin position="48"/>
        <end position="140"/>
    </location>
</feature>
<dbReference type="Gene3D" id="3.30.1950.10">
    <property type="entry name" value="wza like domain"/>
    <property type="match status" value="1"/>
</dbReference>
<evidence type="ECO:0000256" key="13">
    <source>
        <dbReference type="ARBA" id="ARBA00023237"/>
    </source>
</evidence>
<evidence type="ECO:0000256" key="3">
    <source>
        <dbReference type="ARBA" id="ARBA00022448"/>
    </source>
</evidence>
<evidence type="ECO:0000256" key="4">
    <source>
        <dbReference type="ARBA" id="ARBA00022452"/>
    </source>
</evidence>
<keyword evidence="13" id="KW-0998">Cell outer membrane</keyword>
<evidence type="ECO:0000313" key="18">
    <source>
        <dbReference type="EMBL" id="SMO36526.1"/>
    </source>
</evidence>
<evidence type="ECO:0000259" key="16">
    <source>
        <dbReference type="Pfam" id="PF02563"/>
    </source>
</evidence>
<dbReference type="EMBL" id="FXSZ01000001">
    <property type="protein sequence ID" value="SMO36526.1"/>
    <property type="molecule type" value="Genomic_DNA"/>
</dbReference>
<dbReference type="Pfam" id="PF02563">
    <property type="entry name" value="Poly_export"/>
    <property type="match status" value="1"/>
</dbReference>
<dbReference type="AlphaFoldDB" id="A0A521ANY9"/>
<dbReference type="GO" id="GO:0015288">
    <property type="term" value="F:porin activity"/>
    <property type="evidence" value="ECO:0007669"/>
    <property type="project" value="UniProtKB-KW"/>
</dbReference>